<dbReference type="SUPFAM" id="SSF51556">
    <property type="entry name" value="Metallo-dependent hydrolases"/>
    <property type="match status" value="1"/>
</dbReference>
<dbReference type="PANTHER" id="PTHR10819">
    <property type="entry name" value="PHOSPHOTRIESTERASE-RELATED"/>
    <property type="match status" value="1"/>
</dbReference>
<dbReference type="InterPro" id="IPR032466">
    <property type="entry name" value="Metal_Hydrolase"/>
</dbReference>
<dbReference type="EMBL" id="CP157947">
    <property type="protein sequence ID" value="XBS70354.1"/>
    <property type="molecule type" value="Genomic_DNA"/>
</dbReference>
<gene>
    <name evidence="3" type="ORF">ABK905_03590</name>
</gene>
<evidence type="ECO:0000313" key="3">
    <source>
        <dbReference type="EMBL" id="XBS70354.1"/>
    </source>
</evidence>
<evidence type="ECO:0000256" key="2">
    <source>
        <dbReference type="ARBA" id="ARBA00022801"/>
    </source>
</evidence>
<dbReference type="InterPro" id="IPR001559">
    <property type="entry name" value="Phosphotriesterase"/>
</dbReference>
<dbReference type="Pfam" id="PF02126">
    <property type="entry name" value="PTE"/>
    <property type="match status" value="1"/>
</dbReference>
<keyword evidence="2" id="KW-0378">Hydrolase</keyword>
<keyword evidence="1" id="KW-0479">Metal-binding</keyword>
<organism evidence="3">
    <name type="scientific">Acerihabitans sp. KWT182</name>
    <dbReference type="NCBI Taxonomy" id="3157919"/>
    <lineage>
        <taxon>Bacteria</taxon>
        <taxon>Pseudomonadati</taxon>
        <taxon>Pseudomonadota</taxon>
        <taxon>Gammaproteobacteria</taxon>
        <taxon>Enterobacterales</taxon>
        <taxon>Pectobacteriaceae</taxon>
        <taxon>Acerihabitans</taxon>
    </lineage>
</organism>
<dbReference type="PANTHER" id="PTHR10819:SF3">
    <property type="entry name" value="PHOSPHOTRIESTERASE-RELATED PROTEIN"/>
    <property type="match status" value="1"/>
</dbReference>
<proteinExistence type="predicted"/>
<protein>
    <submittedName>
        <fullName evidence="3">Uncharacterized protein</fullName>
    </submittedName>
</protein>
<evidence type="ECO:0000256" key="1">
    <source>
        <dbReference type="ARBA" id="ARBA00022723"/>
    </source>
</evidence>
<dbReference type="AlphaFoldDB" id="A0AAU7QBD1"/>
<sequence length="78" mass="8650">MNKFRAVTGDIAREHMGKTYTHEHLHIHHPGADQTLSILDDEKTAKEVALFKKIGGATIVEATPPEMGRDLSSLKNDK</sequence>
<name>A0AAU7QBD1_9GAMM</name>
<dbReference type="Gene3D" id="3.20.20.140">
    <property type="entry name" value="Metal-dependent hydrolases"/>
    <property type="match status" value="1"/>
</dbReference>
<accession>A0AAU7QBD1</accession>
<dbReference type="GO" id="GO:0016787">
    <property type="term" value="F:hydrolase activity"/>
    <property type="evidence" value="ECO:0007669"/>
    <property type="project" value="UniProtKB-KW"/>
</dbReference>
<reference evidence="3" key="1">
    <citation type="submission" date="2024-06" db="EMBL/GenBank/DDBJ databases">
        <authorList>
            <person name="Coelho C."/>
            <person name="Bento M."/>
            <person name="Garcia E."/>
            <person name="Camelo A."/>
            <person name="Brandao I."/>
            <person name="Espirito Santo C."/>
            <person name="Trovao J."/>
            <person name="Verissimo A."/>
            <person name="Costa J."/>
            <person name="Tiago I."/>
        </authorList>
    </citation>
    <scope>NUCLEOTIDE SEQUENCE</scope>
    <source>
        <strain evidence="3">KWT182</strain>
    </source>
</reference>
<dbReference type="GO" id="GO:0008270">
    <property type="term" value="F:zinc ion binding"/>
    <property type="evidence" value="ECO:0007669"/>
    <property type="project" value="InterPro"/>
</dbReference>